<name>A0A364P1A9_9PROT</name>
<feature type="signal peptide" evidence="1">
    <location>
        <begin position="1"/>
        <end position="18"/>
    </location>
</feature>
<sequence>MIRRLAMLTCLFAFPALGGEISCPDMSSAVQVGQCPSEQELKWGYDGYCGDNARLYDKSNPDGDTCVSMDNYRKLKDVALWEAGEFHGYLHCSRPVEQHKSAKLVQLGVGKIGSMTRVVCSYDGGDDMTLRLRADCVAKDGKAVCKD</sequence>
<dbReference type="RefSeq" id="WP_112142318.1">
    <property type="nucleotide sequence ID" value="NZ_PGTO01000002.1"/>
</dbReference>
<feature type="chain" id="PRO_5016695342" evidence="1">
    <location>
        <begin position="19"/>
        <end position="147"/>
    </location>
</feature>
<dbReference type="EMBL" id="PGTO01000002">
    <property type="protein sequence ID" value="RAU23122.1"/>
    <property type="molecule type" value="Genomic_DNA"/>
</dbReference>
<gene>
    <name evidence="2" type="ORF">CU669_02860</name>
</gene>
<keyword evidence="1" id="KW-0732">Signal</keyword>
<keyword evidence="3" id="KW-1185">Reference proteome</keyword>
<proteinExistence type="predicted"/>
<organism evidence="2 3">
    <name type="scientific">Paramagnetospirillum kuznetsovii</name>
    <dbReference type="NCBI Taxonomy" id="2053833"/>
    <lineage>
        <taxon>Bacteria</taxon>
        <taxon>Pseudomonadati</taxon>
        <taxon>Pseudomonadota</taxon>
        <taxon>Alphaproteobacteria</taxon>
        <taxon>Rhodospirillales</taxon>
        <taxon>Magnetospirillaceae</taxon>
        <taxon>Paramagnetospirillum</taxon>
    </lineage>
</organism>
<evidence type="ECO:0000313" key="3">
    <source>
        <dbReference type="Proteomes" id="UP000251075"/>
    </source>
</evidence>
<comment type="caution">
    <text evidence="2">The sequence shown here is derived from an EMBL/GenBank/DDBJ whole genome shotgun (WGS) entry which is preliminary data.</text>
</comment>
<dbReference type="OrthoDB" id="7347165at2"/>
<evidence type="ECO:0000313" key="2">
    <source>
        <dbReference type="EMBL" id="RAU23122.1"/>
    </source>
</evidence>
<protein>
    <submittedName>
        <fullName evidence="2">Uncharacterized protein</fullName>
    </submittedName>
</protein>
<dbReference type="Proteomes" id="UP000251075">
    <property type="component" value="Unassembled WGS sequence"/>
</dbReference>
<accession>A0A364P1A9</accession>
<evidence type="ECO:0000256" key="1">
    <source>
        <dbReference type="SAM" id="SignalP"/>
    </source>
</evidence>
<reference evidence="2 3" key="1">
    <citation type="submission" date="2017-11" db="EMBL/GenBank/DDBJ databases">
        <title>Draft genome sequence of magnetotactic bacterium Magnetospirillum kuznetsovii LBB-42.</title>
        <authorList>
            <person name="Grouzdev D.S."/>
            <person name="Rysina M.S."/>
            <person name="Baslerov R.V."/>
            <person name="Koziaeva V."/>
        </authorList>
    </citation>
    <scope>NUCLEOTIDE SEQUENCE [LARGE SCALE GENOMIC DNA]</scope>
    <source>
        <strain evidence="2 3">LBB-42</strain>
    </source>
</reference>
<dbReference type="AlphaFoldDB" id="A0A364P1A9"/>